<comment type="caution">
    <text evidence="1">The sequence shown here is derived from an EMBL/GenBank/DDBJ whole genome shotgun (WGS) entry which is preliminary data.</text>
</comment>
<accession>A0A1D1UIL5</accession>
<name>A0A1D1UIL5_RAMVA</name>
<dbReference type="OrthoDB" id="411632at2759"/>
<dbReference type="EMBL" id="BDGG01000001">
    <property type="protein sequence ID" value="GAU89546.1"/>
    <property type="molecule type" value="Genomic_DNA"/>
</dbReference>
<organism evidence="1 2">
    <name type="scientific">Ramazzottius varieornatus</name>
    <name type="common">Water bear</name>
    <name type="synonym">Tardigrade</name>
    <dbReference type="NCBI Taxonomy" id="947166"/>
    <lineage>
        <taxon>Eukaryota</taxon>
        <taxon>Metazoa</taxon>
        <taxon>Ecdysozoa</taxon>
        <taxon>Tardigrada</taxon>
        <taxon>Eutardigrada</taxon>
        <taxon>Parachela</taxon>
        <taxon>Hypsibioidea</taxon>
        <taxon>Ramazzottiidae</taxon>
        <taxon>Ramazzottius</taxon>
    </lineage>
</organism>
<keyword evidence="2" id="KW-1185">Reference proteome</keyword>
<protein>
    <submittedName>
        <fullName evidence="1">Uncharacterized protein</fullName>
    </submittedName>
</protein>
<evidence type="ECO:0000313" key="1">
    <source>
        <dbReference type="EMBL" id="GAU89546.1"/>
    </source>
</evidence>
<dbReference type="Proteomes" id="UP000186922">
    <property type="component" value="Unassembled WGS sequence"/>
</dbReference>
<reference evidence="1 2" key="1">
    <citation type="journal article" date="2016" name="Nat. Commun.">
        <title>Extremotolerant tardigrade genome and improved radiotolerance of human cultured cells by tardigrade-unique protein.</title>
        <authorList>
            <person name="Hashimoto T."/>
            <person name="Horikawa D.D."/>
            <person name="Saito Y."/>
            <person name="Kuwahara H."/>
            <person name="Kozuka-Hata H."/>
            <person name="Shin-I T."/>
            <person name="Minakuchi Y."/>
            <person name="Ohishi K."/>
            <person name="Motoyama A."/>
            <person name="Aizu T."/>
            <person name="Enomoto A."/>
            <person name="Kondo K."/>
            <person name="Tanaka S."/>
            <person name="Hara Y."/>
            <person name="Koshikawa S."/>
            <person name="Sagara H."/>
            <person name="Miura T."/>
            <person name="Yokobori S."/>
            <person name="Miyagawa K."/>
            <person name="Suzuki Y."/>
            <person name="Kubo T."/>
            <person name="Oyama M."/>
            <person name="Kohara Y."/>
            <person name="Fujiyama A."/>
            <person name="Arakawa K."/>
            <person name="Katayama T."/>
            <person name="Toyoda A."/>
            <person name="Kunieda T."/>
        </authorList>
    </citation>
    <scope>NUCLEOTIDE SEQUENCE [LARGE SCALE GENOMIC DNA]</scope>
    <source>
        <strain evidence="1 2">YOKOZUNA-1</strain>
    </source>
</reference>
<dbReference type="STRING" id="947166.A0A1D1UIL5"/>
<gene>
    <name evidence="1" type="primary">RvY_02086</name>
    <name evidence="1" type="synonym">RvY_02086.1</name>
    <name evidence="1" type="ORF">RvY_02086-1</name>
</gene>
<proteinExistence type="predicted"/>
<sequence>MRNIPCFLVVFTDATMMPLLASFRENFMDRTEFVVLPFEDLPTFKLLSVWKEHYLFDPEAERHTIENYILWNNKINFGTEAIKLNPFKSSYFVWCDIGSFRQPQFVRRYVNFPSPTKVAKHGKDRMTFMSYMPIRKEEYLIDNTTGLPAHDFLRDYRIHCPVFTGHQKAWDQYARLFYSTLRLFIQSGRFAGKDQNIVTSVSVMYPNSTTLIRPKKFFGHIGSYFHYYFS</sequence>
<evidence type="ECO:0000313" key="2">
    <source>
        <dbReference type="Proteomes" id="UP000186922"/>
    </source>
</evidence>
<dbReference type="AlphaFoldDB" id="A0A1D1UIL5"/>